<comment type="caution">
    <text evidence="2">The sequence shown here is derived from an EMBL/GenBank/DDBJ whole genome shotgun (WGS) entry which is preliminary data.</text>
</comment>
<dbReference type="Proteomes" id="UP001166251">
    <property type="component" value="Unassembled WGS sequence"/>
</dbReference>
<gene>
    <name evidence="2" type="ORF">K0504_11075</name>
</gene>
<dbReference type="SUPFAM" id="SSF53850">
    <property type="entry name" value="Periplasmic binding protein-like II"/>
    <property type="match status" value="1"/>
</dbReference>
<sequence>MVKFPTYLTALLWIFSIGLCPAGHACDTTVKHQYVEIERDRVVLALLKHALSKTDRDICFEPIKFVANEVRYSTLLQSDELDVFWASSGSSAAQYAAPIQQPIFLGLTGYRILVIRKADQVKFNNVDTIEDLKQFNVGQGLFWGDTKILEQAGFSVTKAGEAKNLWKMLSSKRFDFLSIGAHEPWAQLATRPELAVEQNLLLAYPLALQFYVSTKDTALYELIEQGMRLALADGSYQQVLLQSNIIQQMLANANLLQRRQLIIEDDALLKLLPPGYQMQLPTFLIEAERQLKPFESEMNDLID</sequence>
<evidence type="ECO:0000256" key="1">
    <source>
        <dbReference type="SAM" id="SignalP"/>
    </source>
</evidence>
<dbReference type="Gene3D" id="3.40.190.10">
    <property type="entry name" value="Periplasmic binding protein-like II"/>
    <property type="match status" value="2"/>
</dbReference>
<feature type="signal peptide" evidence="1">
    <location>
        <begin position="1"/>
        <end position="25"/>
    </location>
</feature>
<keyword evidence="1" id="KW-0732">Signal</keyword>
<dbReference type="EMBL" id="JAHZSS010000012">
    <property type="protein sequence ID" value="MBW8191580.1"/>
    <property type="molecule type" value="Genomic_DNA"/>
</dbReference>
<reference evidence="2" key="1">
    <citation type="submission" date="2021-07" db="EMBL/GenBank/DDBJ databases">
        <title>Neiella marina sp. nov., isolated from the intestinal content of sea cucumber Apostichopus japonicus.</title>
        <authorList>
            <person name="Bai X."/>
        </authorList>
    </citation>
    <scope>NUCLEOTIDE SEQUENCE</scope>
    <source>
        <strain evidence="2">126</strain>
    </source>
</reference>
<protein>
    <recommendedName>
        <fullName evidence="4">Solute-binding protein family 3/N-terminal domain-containing protein</fullName>
    </recommendedName>
</protein>
<proteinExistence type="predicted"/>
<keyword evidence="3" id="KW-1185">Reference proteome</keyword>
<evidence type="ECO:0000313" key="3">
    <source>
        <dbReference type="Proteomes" id="UP001166251"/>
    </source>
</evidence>
<dbReference type="RefSeq" id="WP_220104262.1">
    <property type="nucleotide sequence ID" value="NZ_JAHZSS010000012.1"/>
</dbReference>
<accession>A0ABS7EH17</accession>
<evidence type="ECO:0008006" key="4">
    <source>
        <dbReference type="Google" id="ProtNLM"/>
    </source>
</evidence>
<evidence type="ECO:0000313" key="2">
    <source>
        <dbReference type="EMBL" id="MBW8191580.1"/>
    </source>
</evidence>
<name>A0ABS7EH17_9GAMM</name>
<organism evidence="2 3">
    <name type="scientific">Neiella holothuriorum</name>
    <dbReference type="NCBI Taxonomy" id="2870530"/>
    <lineage>
        <taxon>Bacteria</taxon>
        <taxon>Pseudomonadati</taxon>
        <taxon>Pseudomonadota</taxon>
        <taxon>Gammaproteobacteria</taxon>
        <taxon>Alteromonadales</taxon>
        <taxon>Echinimonadaceae</taxon>
        <taxon>Neiella</taxon>
    </lineage>
</organism>
<feature type="chain" id="PRO_5045131250" description="Solute-binding protein family 3/N-terminal domain-containing protein" evidence="1">
    <location>
        <begin position="26"/>
        <end position="303"/>
    </location>
</feature>